<dbReference type="AlphaFoldDB" id="A0A498JVT3"/>
<keyword evidence="5" id="KW-0732">Signal</keyword>
<proteinExistence type="inferred from homology"/>
<protein>
    <recommendedName>
        <fullName evidence="8">Beta-glucosidase</fullName>
    </recommendedName>
</protein>
<evidence type="ECO:0000256" key="3">
    <source>
        <dbReference type="ARBA" id="ARBA00023295"/>
    </source>
</evidence>
<dbReference type="STRING" id="3750.A0A498JVT3"/>
<feature type="signal peptide" evidence="5">
    <location>
        <begin position="1"/>
        <end position="39"/>
    </location>
</feature>
<evidence type="ECO:0000256" key="2">
    <source>
        <dbReference type="ARBA" id="ARBA00022801"/>
    </source>
</evidence>
<dbReference type="SUPFAM" id="SSF51445">
    <property type="entry name" value="(Trans)glycosidases"/>
    <property type="match status" value="1"/>
</dbReference>
<accession>A0A498JVT3</accession>
<dbReference type="GO" id="GO:0008422">
    <property type="term" value="F:beta-glucosidase activity"/>
    <property type="evidence" value="ECO:0007669"/>
    <property type="project" value="TreeGrafter"/>
</dbReference>
<evidence type="ECO:0000256" key="5">
    <source>
        <dbReference type="SAM" id="SignalP"/>
    </source>
</evidence>
<dbReference type="EMBL" id="RDQH01000331">
    <property type="protein sequence ID" value="RXH99196.1"/>
    <property type="molecule type" value="Genomic_DNA"/>
</dbReference>
<sequence>MQHGRKGTQKHPQLAMAMQYQRSLLLCVVLLIGFPLTKSKAVDVEPPVECDDLLHRESFDSLEPGFLLGAGTSSYQVEGAWNQSGRGPSIWDNYTHQYPERIIDRNNGDIAIDQYHRYQEDVDLIKNIGMDSYRFSISWSRLLPNGKLCGGVNMEGIKYYNNLIDELLHNDPVPK</sequence>
<feature type="chain" id="PRO_5019813852" description="Beta-glucosidase" evidence="5">
    <location>
        <begin position="40"/>
        <end position="175"/>
    </location>
</feature>
<dbReference type="Gene3D" id="3.20.20.80">
    <property type="entry name" value="Glycosidases"/>
    <property type="match status" value="1"/>
</dbReference>
<reference evidence="6 7" key="1">
    <citation type="submission" date="2018-10" db="EMBL/GenBank/DDBJ databases">
        <title>A high-quality apple genome assembly.</title>
        <authorList>
            <person name="Hu J."/>
        </authorList>
    </citation>
    <scope>NUCLEOTIDE SEQUENCE [LARGE SCALE GENOMIC DNA]</scope>
    <source>
        <strain evidence="7">cv. HFTH1</strain>
        <tissue evidence="6">Young leaf</tissue>
    </source>
</reference>
<dbReference type="PANTHER" id="PTHR10353">
    <property type="entry name" value="GLYCOSYL HYDROLASE"/>
    <property type="match status" value="1"/>
</dbReference>
<name>A0A498JVT3_MALDO</name>
<dbReference type="InterPro" id="IPR001360">
    <property type="entry name" value="Glyco_hydro_1"/>
</dbReference>
<dbReference type="Pfam" id="PF00232">
    <property type="entry name" value="Glyco_hydro_1"/>
    <property type="match status" value="1"/>
</dbReference>
<evidence type="ECO:0000313" key="6">
    <source>
        <dbReference type="EMBL" id="RXH99196.1"/>
    </source>
</evidence>
<comment type="caution">
    <text evidence="6">The sequence shown here is derived from an EMBL/GenBank/DDBJ whole genome shotgun (WGS) entry which is preliminary data.</text>
</comment>
<keyword evidence="7" id="KW-1185">Reference proteome</keyword>
<evidence type="ECO:0000313" key="7">
    <source>
        <dbReference type="Proteomes" id="UP000290289"/>
    </source>
</evidence>
<comment type="similarity">
    <text evidence="1 4">Belongs to the glycosyl hydrolase 1 family.</text>
</comment>
<keyword evidence="3" id="KW-0326">Glycosidase</keyword>
<organism evidence="6 7">
    <name type="scientific">Malus domestica</name>
    <name type="common">Apple</name>
    <name type="synonym">Pyrus malus</name>
    <dbReference type="NCBI Taxonomy" id="3750"/>
    <lineage>
        <taxon>Eukaryota</taxon>
        <taxon>Viridiplantae</taxon>
        <taxon>Streptophyta</taxon>
        <taxon>Embryophyta</taxon>
        <taxon>Tracheophyta</taxon>
        <taxon>Spermatophyta</taxon>
        <taxon>Magnoliopsida</taxon>
        <taxon>eudicotyledons</taxon>
        <taxon>Gunneridae</taxon>
        <taxon>Pentapetalae</taxon>
        <taxon>rosids</taxon>
        <taxon>fabids</taxon>
        <taxon>Rosales</taxon>
        <taxon>Rosaceae</taxon>
        <taxon>Amygdaloideae</taxon>
        <taxon>Maleae</taxon>
        <taxon>Malus</taxon>
    </lineage>
</organism>
<evidence type="ECO:0000256" key="1">
    <source>
        <dbReference type="ARBA" id="ARBA00010838"/>
    </source>
</evidence>
<gene>
    <name evidence="6" type="ORF">DVH24_011521</name>
</gene>
<evidence type="ECO:0000256" key="4">
    <source>
        <dbReference type="RuleBase" id="RU003690"/>
    </source>
</evidence>
<dbReference type="GO" id="GO:0005975">
    <property type="term" value="P:carbohydrate metabolic process"/>
    <property type="evidence" value="ECO:0007669"/>
    <property type="project" value="InterPro"/>
</dbReference>
<keyword evidence="2" id="KW-0378">Hydrolase</keyword>
<evidence type="ECO:0008006" key="8">
    <source>
        <dbReference type="Google" id="ProtNLM"/>
    </source>
</evidence>
<dbReference type="PANTHER" id="PTHR10353:SF137">
    <property type="entry name" value="MYROSINASE 3-RELATED"/>
    <property type="match status" value="1"/>
</dbReference>
<dbReference type="InterPro" id="IPR017853">
    <property type="entry name" value="GH"/>
</dbReference>
<dbReference type="Proteomes" id="UP000290289">
    <property type="component" value="Chromosome 5"/>
</dbReference>